<evidence type="ECO:0000256" key="1">
    <source>
        <dbReference type="SAM" id="MobiDB-lite"/>
    </source>
</evidence>
<sequence>MRQMAKPCNINHAHYRHGFRSSRIERTQPTGEQTDSDIRHDAATAHSLQQKTRIQTMPQNPPPPPSDASSARSIALLRAECRDRNRAFDSVQYSYCSTIYATRATIDACKLAISTVAADRRPPSWILKRVKSMNCWRYQVRRIHCKSEFPTKKNQEICGDLCSD</sequence>
<proteinExistence type="predicted"/>
<organism evidence="2 3">
    <name type="scientific">Ascaris lumbricoides</name>
    <name type="common">Giant roundworm</name>
    <dbReference type="NCBI Taxonomy" id="6252"/>
    <lineage>
        <taxon>Eukaryota</taxon>
        <taxon>Metazoa</taxon>
        <taxon>Ecdysozoa</taxon>
        <taxon>Nematoda</taxon>
        <taxon>Chromadorea</taxon>
        <taxon>Rhabditida</taxon>
        <taxon>Spirurina</taxon>
        <taxon>Ascaridomorpha</taxon>
        <taxon>Ascaridoidea</taxon>
        <taxon>Ascarididae</taxon>
        <taxon>Ascaris</taxon>
    </lineage>
</organism>
<name>A0A0M3I8B4_ASCLU</name>
<keyword evidence="2" id="KW-1185">Reference proteome</keyword>
<dbReference type="AlphaFoldDB" id="A0A0M3I8B4"/>
<feature type="compositionally biased region" description="Polar residues" evidence="1">
    <location>
        <begin position="46"/>
        <end position="58"/>
    </location>
</feature>
<protein>
    <submittedName>
        <fullName evidence="3">BPTI/Kunitz inhibitor domain-containing protein</fullName>
    </submittedName>
</protein>
<evidence type="ECO:0000313" key="3">
    <source>
        <dbReference type="WBParaSite" id="ALUE_0001355901-mRNA-1"/>
    </source>
</evidence>
<feature type="region of interest" description="Disordered" evidence="1">
    <location>
        <begin position="1"/>
        <end position="70"/>
    </location>
</feature>
<reference evidence="3" key="1">
    <citation type="submission" date="2017-02" db="UniProtKB">
        <authorList>
            <consortium name="WormBaseParasite"/>
        </authorList>
    </citation>
    <scope>IDENTIFICATION</scope>
</reference>
<accession>A0A0M3I8B4</accession>
<dbReference type="Proteomes" id="UP000036681">
    <property type="component" value="Unplaced"/>
</dbReference>
<dbReference type="WBParaSite" id="ALUE_0001355901-mRNA-1">
    <property type="protein sequence ID" value="ALUE_0001355901-mRNA-1"/>
    <property type="gene ID" value="ALUE_0001355901"/>
</dbReference>
<evidence type="ECO:0000313" key="2">
    <source>
        <dbReference type="Proteomes" id="UP000036681"/>
    </source>
</evidence>